<organism evidence="3 4">
    <name type="scientific">Inhella inkyongensis</name>
    <dbReference type="NCBI Taxonomy" id="392593"/>
    <lineage>
        <taxon>Bacteria</taxon>
        <taxon>Pseudomonadati</taxon>
        <taxon>Pseudomonadota</taxon>
        <taxon>Betaproteobacteria</taxon>
        <taxon>Burkholderiales</taxon>
        <taxon>Sphaerotilaceae</taxon>
        <taxon>Inhella</taxon>
    </lineage>
</organism>
<dbReference type="EMBL" id="JACHHO010000005">
    <property type="protein sequence ID" value="MBB5205704.1"/>
    <property type="molecule type" value="Genomic_DNA"/>
</dbReference>
<evidence type="ECO:0000313" key="3">
    <source>
        <dbReference type="EMBL" id="MBB5205704.1"/>
    </source>
</evidence>
<feature type="domain" description="DUF306" evidence="2">
    <location>
        <begin position="148"/>
        <end position="251"/>
    </location>
</feature>
<comment type="caution">
    <text evidence="3">The sequence shown here is derived from an EMBL/GenBank/DDBJ whole genome shotgun (WGS) entry which is preliminary data.</text>
</comment>
<feature type="compositionally biased region" description="Low complexity" evidence="1">
    <location>
        <begin position="27"/>
        <end position="44"/>
    </location>
</feature>
<dbReference type="Pfam" id="PF03724">
    <property type="entry name" value="META"/>
    <property type="match status" value="1"/>
</dbReference>
<sequence>MTTSRSELWLLSLLLSACSGTRPPSAPAVVSPPTEARAPAAAPAAPTPPPRFQAQGHHPAWSLRLVDETIEFLAADGLRFKATSLFLPDASAGAATLGLEVQGHPALLNGERRLCRDAVNQLPYPWQVSITYRGRVYLGCGGQPATLLMGAAWQVDALDGAADFAPGQSQLRFEAEGLLSGHGPCNRLQGQYRMGVDGLSLGGLRVTERACADAGLQALDQALLNFLPQVARHELDERGDLVLRSADGRRLRLSRH</sequence>
<evidence type="ECO:0000256" key="1">
    <source>
        <dbReference type="SAM" id="MobiDB-lite"/>
    </source>
</evidence>
<protein>
    <submittedName>
        <fullName evidence="3">Heat shock protein HslJ</fullName>
    </submittedName>
</protein>
<feature type="region of interest" description="Disordered" evidence="1">
    <location>
        <begin position="21"/>
        <end position="56"/>
    </location>
</feature>
<dbReference type="Gene3D" id="2.40.128.270">
    <property type="match status" value="1"/>
</dbReference>
<dbReference type="PROSITE" id="PS51257">
    <property type="entry name" value="PROKAR_LIPOPROTEIN"/>
    <property type="match status" value="1"/>
</dbReference>
<evidence type="ECO:0000259" key="2">
    <source>
        <dbReference type="Pfam" id="PF03724"/>
    </source>
</evidence>
<keyword evidence="4" id="KW-1185">Reference proteome</keyword>
<dbReference type="InterPro" id="IPR053147">
    <property type="entry name" value="Hsp_HslJ-like"/>
</dbReference>
<dbReference type="AlphaFoldDB" id="A0A840SA96"/>
<evidence type="ECO:0000313" key="4">
    <source>
        <dbReference type="Proteomes" id="UP000554837"/>
    </source>
</evidence>
<dbReference type="PANTHER" id="PTHR35535">
    <property type="entry name" value="HEAT SHOCK PROTEIN HSLJ"/>
    <property type="match status" value="1"/>
</dbReference>
<name>A0A840SA96_9BURK</name>
<accession>A0A840SA96</accession>
<keyword evidence="3" id="KW-0346">Stress response</keyword>
<proteinExistence type="predicted"/>
<dbReference type="OrthoDB" id="423130at2"/>
<dbReference type="Proteomes" id="UP000554837">
    <property type="component" value="Unassembled WGS sequence"/>
</dbReference>
<gene>
    <name evidence="3" type="ORF">HNQ51_003031</name>
</gene>
<dbReference type="RefSeq" id="WP_138855222.1">
    <property type="nucleotide sequence ID" value="NZ_CP040709.1"/>
</dbReference>
<dbReference type="PANTHER" id="PTHR35535:SF2">
    <property type="entry name" value="DUF306 DOMAIN-CONTAINING PROTEIN"/>
    <property type="match status" value="1"/>
</dbReference>
<reference evidence="3 4" key="1">
    <citation type="submission" date="2020-08" db="EMBL/GenBank/DDBJ databases">
        <title>Genomic Encyclopedia of Type Strains, Phase IV (KMG-IV): sequencing the most valuable type-strain genomes for metagenomic binning, comparative biology and taxonomic classification.</title>
        <authorList>
            <person name="Goeker M."/>
        </authorList>
    </citation>
    <scope>NUCLEOTIDE SEQUENCE [LARGE SCALE GENOMIC DNA]</scope>
    <source>
        <strain evidence="3 4">DSM 23958</strain>
    </source>
</reference>
<dbReference type="InterPro" id="IPR038670">
    <property type="entry name" value="HslJ-like_sf"/>
</dbReference>
<dbReference type="InterPro" id="IPR005184">
    <property type="entry name" value="DUF306_Meta_HslJ"/>
</dbReference>